<evidence type="ECO:0000256" key="2">
    <source>
        <dbReference type="ARBA" id="ARBA00007783"/>
    </source>
</evidence>
<keyword evidence="6 8" id="KW-1133">Transmembrane helix</keyword>
<dbReference type="AlphaFoldDB" id="A0A6C2YVN7"/>
<comment type="subcellular location">
    <subcellularLocation>
        <location evidence="1">Cell membrane</location>
        <topology evidence="1">Multi-pass membrane protein</topology>
    </subcellularLocation>
</comment>
<proteinExistence type="inferred from homology"/>
<feature type="domain" description="ABC transmembrane type-2" evidence="9">
    <location>
        <begin position="154"/>
        <end position="382"/>
    </location>
</feature>
<keyword evidence="5 8" id="KW-0812">Transmembrane</keyword>
<evidence type="ECO:0000256" key="1">
    <source>
        <dbReference type="ARBA" id="ARBA00004651"/>
    </source>
</evidence>
<dbReference type="GO" id="GO:0140359">
    <property type="term" value="F:ABC-type transporter activity"/>
    <property type="evidence" value="ECO:0007669"/>
    <property type="project" value="InterPro"/>
</dbReference>
<evidence type="ECO:0000259" key="9">
    <source>
        <dbReference type="PROSITE" id="PS51012"/>
    </source>
</evidence>
<feature type="transmembrane region" description="Helical" evidence="8">
    <location>
        <begin position="267"/>
        <end position="291"/>
    </location>
</feature>
<evidence type="ECO:0000256" key="8">
    <source>
        <dbReference type="SAM" id="Phobius"/>
    </source>
</evidence>
<keyword evidence="3" id="KW-0813">Transport</keyword>
<evidence type="ECO:0000256" key="5">
    <source>
        <dbReference type="ARBA" id="ARBA00022692"/>
    </source>
</evidence>
<evidence type="ECO:0000313" key="10">
    <source>
        <dbReference type="EMBL" id="VIP04932.1"/>
    </source>
</evidence>
<evidence type="ECO:0000256" key="4">
    <source>
        <dbReference type="ARBA" id="ARBA00022475"/>
    </source>
</evidence>
<dbReference type="GO" id="GO:0005886">
    <property type="term" value="C:plasma membrane"/>
    <property type="evidence" value="ECO:0007669"/>
    <property type="project" value="UniProtKB-SubCell"/>
</dbReference>
<dbReference type="PANTHER" id="PTHR30294:SF38">
    <property type="entry name" value="TRANSPORT PERMEASE PROTEIN"/>
    <property type="match status" value="1"/>
</dbReference>
<dbReference type="InterPro" id="IPR047817">
    <property type="entry name" value="ABC2_TM_bact-type"/>
</dbReference>
<feature type="transmembrane region" description="Helical" evidence="8">
    <location>
        <begin position="193"/>
        <end position="213"/>
    </location>
</feature>
<keyword evidence="7 8" id="KW-0472">Membrane</keyword>
<dbReference type="KEGG" id="tim:GMBLW1_42610"/>
<name>A0A6C2YVN7_9BACT</name>
<comment type="similarity">
    <text evidence="2">Belongs to the ABC-2 integral membrane protein family.</text>
</comment>
<gene>
    <name evidence="10" type="ORF">GMBLW1_42610</name>
</gene>
<evidence type="ECO:0000256" key="6">
    <source>
        <dbReference type="ARBA" id="ARBA00022989"/>
    </source>
</evidence>
<protein>
    <recommendedName>
        <fullName evidence="9">ABC transmembrane type-2 domain-containing protein</fullName>
    </recommendedName>
</protein>
<dbReference type="Pfam" id="PF12698">
    <property type="entry name" value="ABC2_membrane_3"/>
    <property type="match status" value="1"/>
</dbReference>
<dbReference type="Proteomes" id="UP000464378">
    <property type="component" value="Chromosome"/>
</dbReference>
<dbReference type="InterPro" id="IPR013525">
    <property type="entry name" value="ABC2_TM"/>
</dbReference>
<keyword evidence="4" id="KW-1003">Cell membrane</keyword>
<feature type="transmembrane region" description="Helical" evidence="8">
    <location>
        <begin position="303"/>
        <end position="324"/>
    </location>
</feature>
<keyword evidence="11" id="KW-1185">Reference proteome</keyword>
<dbReference type="EMBL" id="LR593887">
    <property type="protein sequence ID" value="VTS07222.1"/>
    <property type="molecule type" value="Genomic_DNA"/>
</dbReference>
<evidence type="ECO:0000313" key="11">
    <source>
        <dbReference type="Proteomes" id="UP000464378"/>
    </source>
</evidence>
<reference evidence="10" key="1">
    <citation type="submission" date="2019-04" db="EMBL/GenBank/DDBJ databases">
        <authorList>
            <consortium name="Science for Life Laboratories"/>
        </authorList>
    </citation>
    <scope>NUCLEOTIDE SEQUENCE</scope>
    <source>
        <strain evidence="10">MBLW1</strain>
    </source>
</reference>
<evidence type="ECO:0000256" key="7">
    <source>
        <dbReference type="ARBA" id="ARBA00023136"/>
    </source>
</evidence>
<feature type="transmembrane region" description="Helical" evidence="8">
    <location>
        <begin position="234"/>
        <end position="261"/>
    </location>
</feature>
<sequence>MRRGVNRLASLVWKDWLLFFADRRAAILCFAVPVILASAFGLIFDRSAARSAATRLPVAIVADERHPANDAILAALLESPRLDASTQSYADAMDAVERRQVSVAIILPRGTDSVSDPRKPEFELVHHPQAGLESQWAEGVLTEVLMRRAAKEWLGPLAGTLDGKLDRGMPFAITRRTPKPQIGRAFDAYGHSFAGMTLQYLLFWGMESGLMFLRERQSGLWRRLRTMPISLGMLLLGRTIATAGIALLQVLITFAVGWLLFGVQVTGSWTAFAALALCISVLSAATGLLVASLGGTESRARSVSILVILSVSMLGGLWLPSFLLPDWVRQLALSLPTTWAMNAFELLLRNGQGWWAVLPALGMILAFTIAFAAVAVARFHQIEQRQRRGWVPG</sequence>
<feature type="transmembrane region" description="Helical" evidence="8">
    <location>
        <begin position="354"/>
        <end position="377"/>
    </location>
</feature>
<dbReference type="RefSeq" id="WP_162659949.1">
    <property type="nucleotide sequence ID" value="NZ_LR593887.1"/>
</dbReference>
<dbReference type="PANTHER" id="PTHR30294">
    <property type="entry name" value="MEMBRANE COMPONENT OF ABC TRANSPORTER YHHJ-RELATED"/>
    <property type="match status" value="1"/>
</dbReference>
<dbReference type="InParanoid" id="A0A6C2YVN7"/>
<accession>A0A6C2YVN7</accession>
<dbReference type="PROSITE" id="PS51012">
    <property type="entry name" value="ABC_TM2"/>
    <property type="match status" value="1"/>
</dbReference>
<dbReference type="EMBL" id="LR586016">
    <property type="protein sequence ID" value="VIP04932.1"/>
    <property type="molecule type" value="Genomic_DNA"/>
</dbReference>
<evidence type="ECO:0000256" key="3">
    <source>
        <dbReference type="ARBA" id="ARBA00022448"/>
    </source>
</evidence>
<dbReference type="InterPro" id="IPR051449">
    <property type="entry name" value="ABC-2_transporter_component"/>
</dbReference>
<organism evidence="10">
    <name type="scientific">Tuwongella immobilis</name>
    <dbReference type="NCBI Taxonomy" id="692036"/>
    <lineage>
        <taxon>Bacteria</taxon>
        <taxon>Pseudomonadati</taxon>
        <taxon>Planctomycetota</taxon>
        <taxon>Planctomycetia</taxon>
        <taxon>Gemmatales</taxon>
        <taxon>Gemmataceae</taxon>
        <taxon>Tuwongella</taxon>
    </lineage>
</organism>